<keyword evidence="4 5" id="KW-0274">FAD</keyword>
<keyword evidence="5" id="KW-0560">Oxidoreductase</keyword>
<name>A0ABN5I1R0_9ACTN</name>
<protein>
    <submittedName>
        <fullName evidence="10">Acyl-CoA dehydrogenase</fullName>
    </submittedName>
</protein>
<evidence type="ECO:0000256" key="5">
    <source>
        <dbReference type="RuleBase" id="RU362125"/>
    </source>
</evidence>
<dbReference type="RefSeq" id="WP_099498765.1">
    <property type="nucleotide sequence ID" value="NZ_CP026652.1"/>
</dbReference>
<comment type="cofactor">
    <cofactor evidence="1 5">
        <name>FAD</name>
        <dbReference type="ChEBI" id="CHEBI:57692"/>
    </cofactor>
</comment>
<reference evidence="10 11" key="1">
    <citation type="submission" date="2018-02" db="EMBL/GenBank/DDBJ databases">
        <title>Complete genome sequence of Streptomyces dengpaensis, the producer of angucyclines.</title>
        <authorList>
            <person name="Yumei L."/>
        </authorList>
    </citation>
    <scope>NUCLEOTIDE SEQUENCE [LARGE SCALE GENOMIC DNA]</scope>
    <source>
        <strain evidence="10 11">XZHG99</strain>
    </source>
</reference>
<evidence type="ECO:0000259" key="8">
    <source>
        <dbReference type="Pfam" id="PF02770"/>
    </source>
</evidence>
<dbReference type="Gene3D" id="2.40.110.10">
    <property type="entry name" value="Butyryl-CoA Dehydrogenase, subunit A, domain 2"/>
    <property type="match status" value="1"/>
</dbReference>
<organism evidence="10 11">
    <name type="scientific">Streptomyces dengpaensis</name>
    <dbReference type="NCBI Taxonomy" id="2049881"/>
    <lineage>
        <taxon>Bacteria</taxon>
        <taxon>Bacillati</taxon>
        <taxon>Actinomycetota</taxon>
        <taxon>Actinomycetes</taxon>
        <taxon>Kitasatosporales</taxon>
        <taxon>Streptomycetaceae</taxon>
        <taxon>Streptomyces</taxon>
    </lineage>
</organism>
<evidence type="ECO:0000259" key="7">
    <source>
        <dbReference type="Pfam" id="PF00441"/>
    </source>
</evidence>
<feature type="domain" description="Acyl-CoA dehydrogenase/oxidase N-terminal" evidence="9">
    <location>
        <begin position="65"/>
        <end position="131"/>
    </location>
</feature>
<dbReference type="SUPFAM" id="SSF47203">
    <property type="entry name" value="Acyl-CoA dehydrogenase C-terminal domain-like"/>
    <property type="match status" value="1"/>
</dbReference>
<feature type="domain" description="Acyl-CoA oxidase/dehydrogenase middle" evidence="8">
    <location>
        <begin position="158"/>
        <end position="255"/>
    </location>
</feature>
<dbReference type="InterPro" id="IPR006091">
    <property type="entry name" value="Acyl-CoA_Oxase/DH_mid-dom"/>
</dbReference>
<evidence type="ECO:0000256" key="1">
    <source>
        <dbReference type="ARBA" id="ARBA00001974"/>
    </source>
</evidence>
<feature type="region of interest" description="Disordered" evidence="6">
    <location>
        <begin position="610"/>
        <end position="630"/>
    </location>
</feature>
<dbReference type="Pfam" id="PF00441">
    <property type="entry name" value="Acyl-CoA_dh_1"/>
    <property type="match status" value="1"/>
</dbReference>
<evidence type="ECO:0000256" key="4">
    <source>
        <dbReference type="ARBA" id="ARBA00022827"/>
    </source>
</evidence>
<comment type="similarity">
    <text evidence="2 5">Belongs to the acyl-CoA dehydrogenase family.</text>
</comment>
<dbReference type="Proteomes" id="UP000238413">
    <property type="component" value="Chromosome"/>
</dbReference>
<dbReference type="Pfam" id="PF02770">
    <property type="entry name" value="Acyl-CoA_dh_M"/>
    <property type="match status" value="1"/>
</dbReference>
<dbReference type="Gene3D" id="1.20.140.10">
    <property type="entry name" value="Butyryl-CoA Dehydrogenase, subunit A, domain 3"/>
    <property type="match status" value="1"/>
</dbReference>
<dbReference type="InterPro" id="IPR009075">
    <property type="entry name" value="AcylCo_DH/oxidase_C"/>
</dbReference>
<evidence type="ECO:0000313" key="10">
    <source>
        <dbReference type="EMBL" id="AVH55792.1"/>
    </source>
</evidence>
<accession>A0ABN5I1R0</accession>
<dbReference type="InterPro" id="IPR013786">
    <property type="entry name" value="AcylCoA_DH/ox_N"/>
</dbReference>
<evidence type="ECO:0000313" key="11">
    <source>
        <dbReference type="Proteomes" id="UP000238413"/>
    </source>
</evidence>
<dbReference type="InterPro" id="IPR046373">
    <property type="entry name" value="Acyl-CoA_Oxase/DH_mid-dom_sf"/>
</dbReference>
<dbReference type="InterPro" id="IPR036250">
    <property type="entry name" value="AcylCo_DH-like_C"/>
</dbReference>
<dbReference type="PANTHER" id="PTHR43884:SF19">
    <property type="entry name" value="ACYL-COA DEHYDROGENASE FADE4-RELATED"/>
    <property type="match status" value="1"/>
</dbReference>
<dbReference type="CDD" id="cd00567">
    <property type="entry name" value="ACAD"/>
    <property type="match status" value="1"/>
</dbReference>
<evidence type="ECO:0000256" key="6">
    <source>
        <dbReference type="SAM" id="MobiDB-lite"/>
    </source>
</evidence>
<proteinExistence type="inferred from homology"/>
<evidence type="ECO:0000256" key="3">
    <source>
        <dbReference type="ARBA" id="ARBA00022630"/>
    </source>
</evidence>
<keyword evidence="3 5" id="KW-0285">Flavoprotein</keyword>
<evidence type="ECO:0000259" key="9">
    <source>
        <dbReference type="Pfam" id="PF02771"/>
    </source>
</evidence>
<evidence type="ECO:0000256" key="2">
    <source>
        <dbReference type="ARBA" id="ARBA00009347"/>
    </source>
</evidence>
<sequence>MTAPDRTADPGATPAPERTAAPAPNQTVTHAVGPAPYRPALVARRWERVLGDPDEADGAFSYARLARLDEDDAFPVEACAALDEAGLPAAYVPTRLGGALGAYDEVLAVMRTVARRDLTVAVAHAKTYLGAVSAWVGAGSGQARALAADVLAGGVVAWGLTEADHGSDLLAGEVTALPGPDGYRLHGEKWLINNATRARTVCVLARTDPAGGPRGFSLLLADKRQLPYGPGGYRTLPKVRTHGIRGADISGIAFDGATVPADAVIGGEGAGLEIVLKSLQLTRTMCSSLSLGAGDHALALAVGFMADRRLYGRLLPELPQARHSLGEAVADLLCAEAVSVVTSRSIHTLTGELAVASAATKYLTPTLAGGAVDQLGRILGARAFLSGVYAHGMFQKVSRDHRIVGLFDGSTVVNLHALINQFPALARGHRRGTADRAGVATAATLTATLPELDTAQLSLTARGGSSLVQSLPDTLAGLPPRVARAADRVRAASSDLHEELAAHRPSAVRVPSAAFALAERYCALYAAAAALHLWTRNHRWIAAIASGPTLALWDDGLWIEAVLRRLLPRITGHPSGSDDTRAGSDDTQQAHARLADLALAHRDPASGGPVLSLLPHGDASHGHPVRGELA</sequence>
<dbReference type="EMBL" id="CP026652">
    <property type="protein sequence ID" value="AVH55792.1"/>
    <property type="molecule type" value="Genomic_DNA"/>
</dbReference>
<feature type="compositionally biased region" description="Low complexity" evidence="6">
    <location>
        <begin position="10"/>
        <end position="24"/>
    </location>
</feature>
<feature type="domain" description="Acyl-CoA dehydrogenase/oxidase C-terminal" evidence="7">
    <location>
        <begin position="269"/>
        <end position="415"/>
    </location>
</feature>
<keyword evidence="11" id="KW-1185">Reference proteome</keyword>
<feature type="region of interest" description="Disordered" evidence="6">
    <location>
        <begin position="1"/>
        <end position="34"/>
    </location>
</feature>
<dbReference type="PANTHER" id="PTHR43884">
    <property type="entry name" value="ACYL-COA DEHYDROGENASE"/>
    <property type="match status" value="1"/>
</dbReference>
<dbReference type="InterPro" id="IPR037069">
    <property type="entry name" value="AcylCoA_DH/ox_N_sf"/>
</dbReference>
<gene>
    <name evidence="10" type="ORF">C4B68_08445</name>
</gene>
<dbReference type="InterPro" id="IPR009100">
    <property type="entry name" value="AcylCoA_DH/oxidase_NM_dom_sf"/>
</dbReference>
<dbReference type="Gene3D" id="1.10.540.10">
    <property type="entry name" value="Acyl-CoA dehydrogenase/oxidase, N-terminal domain"/>
    <property type="match status" value="1"/>
</dbReference>
<dbReference type="Pfam" id="PF02771">
    <property type="entry name" value="Acyl-CoA_dh_N"/>
    <property type="match status" value="1"/>
</dbReference>
<feature type="compositionally biased region" description="Basic and acidic residues" evidence="6">
    <location>
        <begin position="618"/>
        <end position="630"/>
    </location>
</feature>
<dbReference type="SUPFAM" id="SSF56645">
    <property type="entry name" value="Acyl-CoA dehydrogenase NM domain-like"/>
    <property type="match status" value="1"/>
</dbReference>